<evidence type="ECO:0000313" key="10">
    <source>
        <dbReference type="EMBL" id="MBP2363722.1"/>
    </source>
</evidence>
<dbReference type="HAMAP" id="MF_02120">
    <property type="entry name" value="LysA"/>
    <property type="match status" value="1"/>
</dbReference>
<keyword evidence="5 6" id="KW-0456">Lyase</keyword>
<dbReference type="EMBL" id="JAGINS010000002">
    <property type="protein sequence ID" value="MBP2363722.1"/>
    <property type="molecule type" value="Genomic_DNA"/>
</dbReference>
<dbReference type="InterPro" id="IPR002986">
    <property type="entry name" value="DAP_deCOOHase_LysA"/>
</dbReference>
<dbReference type="Gene3D" id="2.40.37.10">
    <property type="entry name" value="Lyase, Ornithine Decarboxylase, Chain A, domain 1"/>
    <property type="match status" value="1"/>
</dbReference>
<dbReference type="InterPro" id="IPR009006">
    <property type="entry name" value="Ala_racemase/Decarboxylase_C"/>
</dbReference>
<evidence type="ECO:0000256" key="7">
    <source>
        <dbReference type="NCBIfam" id="TIGR01048"/>
    </source>
</evidence>
<keyword evidence="3 6" id="KW-0663">Pyridoxal phosphate</keyword>
<evidence type="ECO:0000256" key="4">
    <source>
        <dbReference type="ARBA" id="ARBA00023154"/>
    </source>
</evidence>
<dbReference type="RefSeq" id="WP_274923046.1">
    <property type="nucleotide sequence ID" value="NZ_BMWJ01000017.1"/>
</dbReference>
<dbReference type="Proteomes" id="UP001519311">
    <property type="component" value="Unassembled WGS sequence"/>
</dbReference>
<dbReference type="PRINTS" id="PR01181">
    <property type="entry name" value="DAPDCRBXLASE"/>
</dbReference>
<feature type="binding site" evidence="6">
    <location>
        <position position="285"/>
    </location>
    <ligand>
        <name>substrate</name>
    </ligand>
</feature>
<evidence type="ECO:0000256" key="3">
    <source>
        <dbReference type="ARBA" id="ARBA00022898"/>
    </source>
</evidence>
<keyword evidence="2 6" id="KW-0210">Decarboxylase</keyword>
<evidence type="ECO:0000256" key="5">
    <source>
        <dbReference type="ARBA" id="ARBA00023239"/>
    </source>
</evidence>
<dbReference type="InterPro" id="IPR029066">
    <property type="entry name" value="PLP-binding_barrel"/>
</dbReference>
<comment type="cofactor">
    <cofactor evidence="1 6 8">
        <name>pyridoxal 5'-phosphate</name>
        <dbReference type="ChEBI" id="CHEBI:597326"/>
    </cofactor>
</comment>
<comment type="pathway">
    <text evidence="6 8">Amino-acid biosynthesis; L-lysine biosynthesis via DAP pathway; L-lysine from DL-2,6-diaminopimelate: step 1/1.</text>
</comment>
<gene>
    <name evidence="6" type="primary">lysA</name>
    <name evidence="10" type="ORF">JOF59_006214</name>
</gene>
<dbReference type="Pfam" id="PF02784">
    <property type="entry name" value="Orn_Arg_deC_N"/>
    <property type="match status" value="1"/>
</dbReference>
<feature type="binding site" evidence="6">
    <location>
        <position position="240"/>
    </location>
    <ligand>
        <name>pyridoxal 5'-phosphate</name>
        <dbReference type="ChEBI" id="CHEBI:597326"/>
    </ligand>
</feature>
<dbReference type="CDD" id="cd06828">
    <property type="entry name" value="PLPDE_III_DapDC"/>
    <property type="match status" value="1"/>
</dbReference>
<sequence length="437" mass="47721">MNDQGHLEIGGCDVLDLAETYGTPVYVIDESAVRDRCRSYVRAFRSEWARVDIAYASKAFLVGEMVRLATEEGLSLDVVSAGELRLALWAGASPSKITFHGNYKTREDIELAVDSRVRSLVIDCLDEIGLIDRHAREGGQVQAVDIRLNLGIDIHTDPKYTTGSLESKFGLQIRTGDAAAAVAEVLGRANLRLRGLHFHLGAQVLDTKFHRRALTELGEFIRAVTAVSSWKPESITAGGGMGVNYDGVSSPPSPEEWARDLLSVFGDQVAPYCAPNVVFGVEPGRSVIAEAGVTLYTVGPTKRSGTRRLVAVDGGLSDNPRPIMYQSVHNVVLPSNPELKDVELHEVTIFGRHCETDKLFDGVRLPDLPPGEVLAVQCTGAYTHSMFNQHNRFDKPPVVFVSDGRSRLVVRRERFSDTILTEMPSAAAGSSDRHGEK</sequence>
<feature type="binding site" evidence="6">
    <location>
        <position position="355"/>
    </location>
    <ligand>
        <name>substrate</name>
    </ligand>
</feature>
<feature type="binding site" evidence="6">
    <location>
        <position position="321"/>
    </location>
    <ligand>
        <name>substrate</name>
    </ligand>
</feature>
<keyword evidence="4 6" id="KW-0457">Lysine biosynthesis</keyword>
<comment type="caution">
    <text evidence="10">The sequence shown here is derived from an EMBL/GenBank/DDBJ whole genome shotgun (WGS) entry which is preliminary data.</text>
</comment>
<comment type="function">
    <text evidence="6">Specifically catalyzes the decarboxylation of meso-diaminopimelate (meso-DAP) to L-lysine.</text>
</comment>
<feature type="binding site" evidence="6">
    <location>
        <position position="325"/>
    </location>
    <ligand>
        <name>substrate</name>
    </ligand>
</feature>
<feature type="modified residue" description="N6-(pyridoxal phosphate)lysine" evidence="6">
    <location>
        <position position="58"/>
    </location>
</feature>
<evidence type="ECO:0000313" key="11">
    <source>
        <dbReference type="Proteomes" id="UP001519311"/>
    </source>
</evidence>
<comment type="catalytic activity">
    <reaction evidence="6 8">
        <text>meso-2,6-diaminopimelate + H(+) = L-lysine + CO2</text>
        <dbReference type="Rhea" id="RHEA:15101"/>
        <dbReference type="ChEBI" id="CHEBI:15378"/>
        <dbReference type="ChEBI" id="CHEBI:16526"/>
        <dbReference type="ChEBI" id="CHEBI:32551"/>
        <dbReference type="ChEBI" id="CHEBI:57791"/>
        <dbReference type="EC" id="4.1.1.20"/>
    </reaction>
</comment>
<feature type="binding site" evidence="6">
    <location>
        <begin position="282"/>
        <end position="285"/>
    </location>
    <ligand>
        <name>pyridoxal 5'-phosphate</name>
        <dbReference type="ChEBI" id="CHEBI:597326"/>
    </ligand>
</feature>
<evidence type="ECO:0000259" key="9">
    <source>
        <dbReference type="Pfam" id="PF02784"/>
    </source>
</evidence>
<dbReference type="NCBIfam" id="TIGR01048">
    <property type="entry name" value="lysA"/>
    <property type="match status" value="1"/>
</dbReference>
<reference evidence="10 11" key="1">
    <citation type="submission" date="2021-03" db="EMBL/GenBank/DDBJ databases">
        <title>Sequencing the genomes of 1000 actinobacteria strains.</title>
        <authorList>
            <person name="Klenk H.-P."/>
        </authorList>
    </citation>
    <scope>NUCLEOTIDE SEQUENCE [LARGE SCALE GENOMIC DNA]</scope>
    <source>
        <strain evidence="10 11">DSM 40843</strain>
    </source>
</reference>
<evidence type="ECO:0000256" key="8">
    <source>
        <dbReference type="RuleBase" id="RU003738"/>
    </source>
</evidence>
<dbReference type="InterPro" id="IPR022653">
    <property type="entry name" value="De-COase2_pyr-phos_BS"/>
</dbReference>
<comment type="similarity">
    <text evidence="6">Belongs to the Orn/Lys/Arg decarboxylase class-II family. LysA subfamily.</text>
</comment>
<dbReference type="PRINTS" id="PR01179">
    <property type="entry name" value="ODADCRBXLASE"/>
</dbReference>
<dbReference type="EC" id="4.1.1.20" evidence="6 7"/>
<dbReference type="InterPro" id="IPR022644">
    <property type="entry name" value="De-COase2_N"/>
</dbReference>
<protein>
    <recommendedName>
        <fullName evidence="6 7">Diaminopimelate decarboxylase</fullName>
        <shortName evidence="6">DAP decarboxylase</shortName>
        <shortName evidence="6">DAPDC</shortName>
        <ecNumber evidence="6 7">4.1.1.20</ecNumber>
    </recommendedName>
</protein>
<dbReference type="GO" id="GO:0008836">
    <property type="term" value="F:diaminopimelate decarboxylase activity"/>
    <property type="evidence" value="ECO:0007669"/>
    <property type="project" value="UniProtKB-EC"/>
</dbReference>
<dbReference type="InterPro" id="IPR000183">
    <property type="entry name" value="Orn/DAP/Arg_de-COase"/>
</dbReference>
<proteinExistence type="inferred from homology"/>
<keyword evidence="6" id="KW-0028">Amino-acid biosynthesis</keyword>
<accession>A0ABS4VIL3</accession>
<feature type="binding site" evidence="6">
    <location>
        <position position="382"/>
    </location>
    <ligand>
        <name>pyridoxal 5'-phosphate</name>
        <dbReference type="ChEBI" id="CHEBI:597326"/>
    </ligand>
</feature>
<dbReference type="Gene3D" id="3.20.20.10">
    <property type="entry name" value="Alanine racemase"/>
    <property type="match status" value="1"/>
</dbReference>
<organism evidence="10 11">
    <name type="scientific">Streptomyces clavifer</name>
    <dbReference type="NCBI Taxonomy" id="68188"/>
    <lineage>
        <taxon>Bacteria</taxon>
        <taxon>Bacillati</taxon>
        <taxon>Actinomycetota</taxon>
        <taxon>Actinomycetes</taxon>
        <taxon>Kitasatosporales</taxon>
        <taxon>Streptomycetaceae</taxon>
        <taxon>Streptomyces</taxon>
    </lineage>
</organism>
<dbReference type="PROSITE" id="PS00878">
    <property type="entry name" value="ODR_DC_2_1"/>
    <property type="match status" value="1"/>
</dbReference>
<dbReference type="PANTHER" id="PTHR43727">
    <property type="entry name" value="DIAMINOPIMELATE DECARBOXYLASE"/>
    <property type="match status" value="1"/>
</dbReference>
<comment type="subunit">
    <text evidence="6">Homodimer.</text>
</comment>
<keyword evidence="11" id="KW-1185">Reference proteome</keyword>
<name>A0ABS4VIL3_9ACTN</name>
<dbReference type="PANTHER" id="PTHR43727:SF2">
    <property type="entry name" value="GROUP IV DECARBOXYLASE"/>
    <property type="match status" value="1"/>
</dbReference>
<feature type="binding site" evidence="6">
    <location>
        <position position="382"/>
    </location>
    <ligand>
        <name>substrate</name>
    </ligand>
</feature>
<feature type="domain" description="Orn/DAP/Arg decarboxylase 2 N-terminal" evidence="9">
    <location>
        <begin position="38"/>
        <end position="289"/>
    </location>
</feature>
<dbReference type="SUPFAM" id="SSF51419">
    <property type="entry name" value="PLP-binding barrel"/>
    <property type="match status" value="1"/>
</dbReference>
<evidence type="ECO:0000256" key="6">
    <source>
        <dbReference type="HAMAP-Rule" id="MF_02120"/>
    </source>
</evidence>
<evidence type="ECO:0000256" key="2">
    <source>
        <dbReference type="ARBA" id="ARBA00022793"/>
    </source>
</evidence>
<evidence type="ECO:0000256" key="1">
    <source>
        <dbReference type="ARBA" id="ARBA00001933"/>
    </source>
</evidence>
<dbReference type="SUPFAM" id="SSF50621">
    <property type="entry name" value="Alanine racemase C-terminal domain-like"/>
    <property type="match status" value="1"/>
</dbReference>